<sequence length="60" mass="6677">MEEGIITIIIMFMIINLQMQGLSSLQHGSLLLFHPLSLSFPSLLSVAFIGLDRVHSECSF</sequence>
<evidence type="ECO:0000313" key="2">
    <source>
        <dbReference type="EnsemblPlants" id="MELO3C034561.2.1"/>
    </source>
</evidence>
<keyword evidence="1" id="KW-0812">Transmembrane</keyword>
<feature type="transmembrane region" description="Helical" evidence="1">
    <location>
        <begin position="5"/>
        <end position="25"/>
    </location>
</feature>
<name>A0A9I9EJ51_CUCME</name>
<proteinExistence type="predicted"/>
<organism evidence="2">
    <name type="scientific">Cucumis melo</name>
    <name type="common">Muskmelon</name>
    <dbReference type="NCBI Taxonomy" id="3656"/>
    <lineage>
        <taxon>Eukaryota</taxon>
        <taxon>Viridiplantae</taxon>
        <taxon>Streptophyta</taxon>
        <taxon>Embryophyta</taxon>
        <taxon>Tracheophyta</taxon>
        <taxon>Spermatophyta</taxon>
        <taxon>Magnoliopsida</taxon>
        <taxon>eudicotyledons</taxon>
        <taxon>Gunneridae</taxon>
        <taxon>Pentapetalae</taxon>
        <taxon>rosids</taxon>
        <taxon>fabids</taxon>
        <taxon>Cucurbitales</taxon>
        <taxon>Cucurbitaceae</taxon>
        <taxon>Benincaseae</taxon>
        <taxon>Cucumis</taxon>
    </lineage>
</organism>
<feature type="transmembrane region" description="Helical" evidence="1">
    <location>
        <begin position="31"/>
        <end position="51"/>
    </location>
</feature>
<keyword evidence="1" id="KW-1133">Transmembrane helix</keyword>
<reference evidence="2" key="1">
    <citation type="submission" date="2023-03" db="UniProtKB">
        <authorList>
            <consortium name="EnsemblPlants"/>
        </authorList>
    </citation>
    <scope>IDENTIFICATION</scope>
</reference>
<evidence type="ECO:0000256" key="1">
    <source>
        <dbReference type="SAM" id="Phobius"/>
    </source>
</evidence>
<protein>
    <submittedName>
        <fullName evidence="2">Uncharacterized protein</fullName>
    </submittedName>
</protein>
<dbReference type="EnsemblPlants" id="MELO3C034561.2.1">
    <property type="protein sequence ID" value="MELO3C034561.2.1"/>
    <property type="gene ID" value="MELO3C034561.2"/>
</dbReference>
<accession>A0A9I9EJ51</accession>
<dbReference type="AlphaFoldDB" id="A0A9I9EJ51"/>
<dbReference type="Gramene" id="MELO3C034561.2.1">
    <property type="protein sequence ID" value="MELO3C034561.2.1"/>
    <property type="gene ID" value="MELO3C034561.2"/>
</dbReference>
<keyword evidence="1" id="KW-0472">Membrane</keyword>